<dbReference type="Pfam" id="PF00378">
    <property type="entry name" value="ECH_1"/>
    <property type="match status" value="1"/>
</dbReference>
<reference evidence="1 2" key="1">
    <citation type="journal article" date="2017" name="Water Res.">
        <title>Comammox in drinking water systems.</title>
        <authorList>
            <person name="Wang Y."/>
            <person name="Ma L."/>
            <person name="Mao Y."/>
            <person name="Jiang X."/>
            <person name="Xia Y."/>
            <person name="Yu K."/>
            <person name="Li B."/>
            <person name="Zhang T."/>
        </authorList>
    </citation>
    <scope>NUCLEOTIDE SEQUENCE [LARGE SCALE GENOMIC DNA]</scope>
    <source>
        <strain evidence="1">SG_bin8</strain>
    </source>
</reference>
<dbReference type="InterPro" id="IPR029045">
    <property type="entry name" value="ClpP/crotonase-like_dom_sf"/>
</dbReference>
<protein>
    <submittedName>
        <fullName evidence="1">Benzoyl-CoA-dihydrodiol lyase</fullName>
    </submittedName>
</protein>
<dbReference type="CDD" id="cd06558">
    <property type="entry name" value="crotonase-like"/>
    <property type="match status" value="1"/>
</dbReference>
<dbReference type="AlphaFoldDB" id="A0A1W9HUC9"/>
<dbReference type="InterPro" id="IPR017633">
    <property type="entry name" value="Benz-CoA_dihydrodiol_lyase"/>
</dbReference>
<dbReference type="RefSeq" id="WP_376801891.1">
    <property type="nucleotide sequence ID" value="NZ_DBNB01000003.1"/>
</dbReference>
<dbReference type="SUPFAM" id="SSF52096">
    <property type="entry name" value="ClpP/crotonase"/>
    <property type="match status" value="2"/>
</dbReference>
<dbReference type="PANTHER" id="PTHR11941:SF54">
    <property type="entry name" value="ENOYL-COA HYDRATASE, MITOCHONDRIAL"/>
    <property type="match status" value="1"/>
</dbReference>
<dbReference type="NCBIfam" id="TIGR03222">
    <property type="entry name" value="benzo_boxC"/>
    <property type="match status" value="1"/>
</dbReference>
<organism evidence="1 2">
    <name type="scientific">Candidatus Raskinella chloraquaticus</name>
    <dbReference type="NCBI Taxonomy" id="1951219"/>
    <lineage>
        <taxon>Bacteria</taxon>
        <taxon>Pseudomonadati</taxon>
        <taxon>Pseudomonadota</taxon>
        <taxon>Alphaproteobacteria</taxon>
        <taxon>Hyphomicrobiales</taxon>
        <taxon>Phreatobacteraceae</taxon>
        <taxon>Candidatus Raskinella</taxon>
    </lineage>
</organism>
<proteinExistence type="predicted"/>
<dbReference type="GO" id="GO:0016829">
    <property type="term" value="F:lyase activity"/>
    <property type="evidence" value="ECO:0007669"/>
    <property type="project" value="UniProtKB-KW"/>
</dbReference>
<sequence length="553" mass="61409">MSKIIDFQTDPTTYHHWRVTYDGAVATLFMDVDESAGLFAGYELKLNSYDLGVDIELADIVQRMRFEHPEVKAVILRSGKERVFCAGANIRMLGGASHAHKVNFCKFTNETRNTFEAAGAESGQHYICAVKGACAGGGYELALACDYIILTDDGSTSISLPEVPLLAVLPGTGGLTRVTDKRKVRRDLADVFCATEEGVKGKRAKEWRLVDEVVANSKFEEAIAARARDFADRSTRATAATGIILKPLTRTIAADGSLSYSTIDVAIDRKARRATLTINGPDDDAPATMDEFERQGSQAYLLRLARELDDAILHLRLNELEIGLLVFRTQGDPQRVLAHEALLLDNARHWLANEVLLYWKRVLKRIDLTSRSLVALIEHGSCFAGILAEVLFAVDRSYMMEGDFEGDNRPRASLTLSPANFGPFPMSNALTRLQTRFLGEPVKVEGAHAHLRKPLEASEANELGLITFTFDEVDWDDEVRIFLEERASFSPDAMTGMEANLRFPGPETMETRIFGRLTAWQNWIFQRPNAVGAEGALQRYGTGQRGNFNLQRI</sequence>
<name>A0A1W9HUC9_9HYPH</name>
<dbReference type="PANTHER" id="PTHR11941">
    <property type="entry name" value="ENOYL-COA HYDRATASE-RELATED"/>
    <property type="match status" value="1"/>
</dbReference>
<evidence type="ECO:0000313" key="2">
    <source>
        <dbReference type="Proteomes" id="UP000192872"/>
    </source>
</evidence>
<dbReference type="InterPro" id="IPR001753">
    <property type="entry name" value="Enoyl-CoA_hydra/iso"/>
</dbReference>
<gene>
    <name evidence="1" type="ORF">A4S15_12600</name>
</gene>
<dbReference type="GO" id="GO:0006635">
    <property type="term" value="P:fatty acid beta-oxidation"/>
    <property type="evidence" value="ECO:0007669"/>
    <property type="project" value="TreeGrafter"/>
</dbReference>
<dbReference type="STRING" id="1827387.A4S15_12600"/>
<comment type="caution">
    <text evidence="1">The sequence shown here is derived from an EMBL/GenBank/DDBJ whole genome shotgun (WGS) entry which is preliminary data.</text>
</comment>
<dbReference type="Gene3D" id="3.90.226.10">
    <property type="entry name" value="2-enoyl-CoA Hydratase, Chain A, domain 1"/>
    <property type="match status" value="2"/>
</dbReference>
<keyword evidence="1" id="KW-0456">Lyase</keyword>
<accession>A0A1W9HUC9</accession>
<evidence type="ECO:0000313" key="1">
    <source>
        <dbReference type="EMBL" id="OQW51056.1"/>
    </source>
</evidence>
<dbReference type="Proteomes" id="UP000192872">
    <property type="component" value="Unassembled WGS sequence"/>
</dbReference>
<dbReference type="EMBL" id="LWDL01000022">
    <property type="protein sequence ID" value="OQW51056.1"/>
    <property type="molecule type" value="Genomic_DNA"/>
</dbReference>